<keyword evidence="4 7" id="KW-0067">ATP-binding</keyword>
<feature type="short sequence motif" description="Q motif" evidence="6">
    <location>
        <begin position="21"/>
        <end position="49"/>
    </location>
</feature>
<evidence type="ECO:0000259" key="9">
    <source>
        <dbReference type="PROSITE" id="PS51192"/>
    </source>
</evidence>
<feature type="compositionally biased region" description="Basic residues" evidence="8">
    <location>
        <begin position="461"/>
        <end position="470"/>
    </location>
</feature>
<comment type="similarity">
    <text evidence="5 7">Belongs to the DEAD box helicase family.</text>
</comment>
<evidence type="ECO:0000256" key="8">
    <source>
        <dbReference type="SAM" id="MobiDB-lite"/>
    </source>
</evidence>
<evidence type="ECO:0000256" key="1">
    <source>
        <dbReference type="ARBA" id="ARBA00022741"/>
    </source>
</evidence>
<proteinExistence type="inferred from homology"/>
<comment type="caution">
    <text evidence="12">The sequence shown here is derived from an EMBL/GenBank/DDBJ whole genome shotgun (WGS) entry which is preliminary data.</text>
</comment>
<dbReference type="AlphaFoldDB" id="A0A7X9UBD3"/>
<feature type="domain" description="Helicase C-terminal" evidence="10">
    <location>
        <begin position="251"/>
        <end position="411"/>
    </location>
</feature>
<dbReference type="InterPro" id="IPR050079">
    <property type="entry name" value="DEAD_box_RNA_helicase"/>
</dbReference>
<dbReference type="CDD" id="cd18787">
    <property type="entry name" value="SF2_C_DEAD"/>
    <property type="match status" value="1"/>
</dbReference>
<feature type="compositionally biased region" description="Gly residues" evidence="8">
    <location>
        <begin position="614"/>
        <end position="626"/>
    </location>
</feature>
<dbReference type="PROSITE" id="PS51194">
    <property type="entry name" value="HELICASE_CTER"/>
    <property type="match status" value="1"/>
</dbReference>
<sequence length="658" mass="71819">MPSTIVEETNENLPAEEEATVRFADLGLSDAVMQAVVDMGYETPTPVQAASIPEVLAGRDILAAAQTGTGKTAAFLLPTMSKLGHVVPPAKKGDRGRRRRNAARGRGPLMLVITPTRELAQQIDEVCTTVAKRTGHTAVTVVGGLSYGPQKQALARGCDILVATPGRLVDLIEQGAANLDEVGVLVLDEADRMLDMGFLPQVRTIVSKCREERQTLLFSATLDEERVGAITDLVHEPARVEIAPVTSTADTVDQYVVPVSMDEKNALLAEVLKKEGPERVIVFVRTKRRADTCVRRLARSGFKCEAIHGDRSQGQRQRALAAFRDGRVQVLVATDVLARGIDVSDVRYVINFDVPEEPTDYIHRIGRTGRAGEEGWSLTFVTKADIAEFFDIEALMGKTADMYDATGLTLGTDLPRINPDRVPADHAATKNERKRRKQKEKRRENAAKRAAAKRGDSNRPARPKRAGKARVRADEATGTVEAETAPKAETPEVGGNRAERRAAKFAGREREFDRRDRRRESDRSRRGSRKPAFERADKSEGKAQRGEEARFDREKKASRGGAAKRSRSGAALSARGRHGSDVDARTRNGEEVRFNGRAKHDTWRNYDEGEYGRGGRGGRGGYGAGARSGRSGGRDNRGSYGGGNRGGRRVGDRGGKRS</sequence>
<keyword evidence="3 7" id="KW-0347">Helicase</keyword>
<dbReference type="PROSITE" id="PS00039">
    <property type="entry name" value="DEAD_ATP_HELICASE"/>
    <property type="match status" value="1"/>
</dbReference>
<feature type="compositionally biased region" description="Basic and acidic residues" evidence="8">
    <location>
        <begin position="441"/>
        <end position="459"/>
    </location>
</feature>
<evidence type="ECO:0000256" key="3">
    <source>
        <dbReference type="ARBA" id="ARBA00022806"/>
    </source>
</evidence>
<dbReference type="GO" id="GO:0003724">
    <property type="term" value="F:RNA helicase activity"/>
    <property type="evidence" value="ECO:0007669"/>
    <property type="project" value="InterPro"/>
</dbReference>
<accession>A0A7X9UBD3</accession>
<reference evidence="12 13" key="1">
    <citation type="submission" date="2020-04" db="EMBL/GenBank/DDBJ databases">
        <title>Collinsella sp. KGMB02528 nov., an anaerobic actinobacterium isolated from human feces.</title>
        <authorList>
            <person name="Han K.-I."/>
            <person name="Eom M.K."/>
            <person name="Kim J.-S."/>
            <person name="Lee K.C."/>
            <person name="Suh M.K."/>
            <person name="Park S.-H."/>
            <person name="Lee J.H."/>
            <person name="Kang S.W."/>
            <person name="Park J.-E."/>
            <person name="Oh B.S."/>
            <person name="Yu S.Y."/>
            <person name="Choi S.-H."/>
            <person name="Lee D.H."/>
            <person name="Yoon H."/>
            <person name="Kim B.-Y."/>
            <person name="Lee J.H."/>
            <person name="Lee J.-S."/>
        </authorList>
    </citation>
    <scope>NUCLEOTIDE SEQUENCE [LARGE SCALE GENOMIC DNA]</scope>
    <source>
        <strain evidence="12 13">KGMB02528</strain>
    </source>
</reference>
<feature type="domain" description="Helicase ATP-binding" evidence="9">
    <location>
        <begin position="52"/>
        <end position="240"/>
    </location>
</feature>
<dbReference type="InterPro" id="IPR001650">
    <property type="entry name" value="Helicase_C-like"/>
</dbReference>
<dbReference type="InterPro" id="IPR014014">
    <property type="entry name" value="RNA_helicase_DEAD_Q_motif"/>
</dbReference>
<evidence type="ECO:0000256" key="2">
    <source>
        <dbReference type="ARBA" id="ARBA00022801"/>
    </source>
</evidence>
<feature type="region of interest" description="Disordered" evidence="8">
    <location>
        <begin position="411"/>
        <end position="658"/>
    </location>
</feature>
<dbReference type="PANTHER" id="PTHR47959:SF13">
    <property type="entry name" value="ATP-DEPENDENT RNA HELICASE RHLE"/>
    <property type="match status" value="1"/>
</dbReference>
<evidence type="ECO:0000256" key="7">
    <source>
        <dbReference type="RuleBase" id="RU000492"/>
    </source>
</evidence>
<dbReference type="SMART" id="SM00487">
    <property type="entry name" value="DEXDc"/>
    <property type="match status" value="1"/>
</dbReference>
<evidence type="ECO:0000256" key="4">
    <source>
        <dbReference type="ARBA" id="ARBA00022840"/>
    </source>
</evidence>
<dbReference type="GO" id="GO:0003676">
    <property type="term" value="F:nucleic acid binding"/>
    <property type="evidence" value="ECO:0007669"/>
    <property type="project" value="InterPro"/>
</dbReference>
<dbReference type="PROSITE" id="PS51195">
    <property type="entry name" value="Q_MOTIF"/>
    <property type="match status" value="1"/>
</dbReference>
<evidence type="ECO:0000313" key="12">
    <source>
        <dbReference type="EMBL" id="NMF55379.1"/>
    </source>
</evidence>
<keyword evidence="2 7" id="KW-0378">Hydrolase</keyword>
<dbReference type="Pfam" id="PF00270">
    <property type="entry name" value="DEAD"/>
    <property type="match status" value="1"/>
</dbReference>
<dbReference type="PROSITE" id="PS51192">
    <property type="entry name" value="HELICASE_ATP_BIND_1"/>
    <property type="match status" value="1"/>
</dbReference>
<dbReference type="InterPro" id="IPR044742">
    <property type="entry name" value="DEAD/DEAH_RhlB"/>
</dbReference>
<dbReference type="CDD" id="cd00268">
    <property type="entry name" value="DEADc"/>
    <property type="match status" value="1"/>
</dbReference>
<feature type="compositionally biased region" description="Basic and acidic residues" evidence="8">
    <location>
        <begin position="578"/>
        <end position="613"/>
    </location>
</feature>
<dbReference type="GO" id="GO:0005524">
    <property type="term" value="F:ATP binding"/>
    <property type="evidence" value="ECO:0007669"/>
    <property type="project" value="UniProtKB-KW"/>
</dbReference>
<gene>
    <name evidence="12" type="ORF">HF320_03405</name>
</gene>
<evidence type="ECO:0000256" key="6">
    <source>
        <dbReference type="PROSITE-ProRule" id="PRU00552"/>
    </source>
</evidence>
<dbReference type="InterPro" id="IPR011545">
    <property type="entry name" value="DEAD/DEAH_box_helicase_dom"/>
</dbReference>
<dbReference type="InterPro" id="IPR000629">
    <property type="entry name" value="RNA-helicase_DEAD-box_CS"/>
</dbReference>
<dbReference type="EMBL" id="JABBCP010000002">
    <property type="protein sequence ID" value="NMF55379.1"/>
    <property type="molecule type" value="Genomic_DNA"/>
</dbReference>
<keyword evidence="1 7" id="KW-0547">Nucleotide-binding</keyword>
<dbReference type="PANTHER" id="PTHR47959">
    <property type="entry name" value="ATP-DEPENDENT RNA HELICASE RHLE-RELATED"/>
    <property type="match status" value="1"/>
</dbReference>
<dbReference type="SMART" id="SM00490">
    <property type="entry name" value="HELICc"/>
    <property type="match status" value="1"/>
</dbReference>
<dbReference type="GO" id="GO:0005829">
    <property type="term" value="C:cytosol"/>
    <property type="evidence" value="ECO:0007669"/>
    <property type="project" value="TreeGrafter"/>
</dbReference>
<dbReference type="Gene3D" id="3.40.50.300">
    <property type="entry name" value="P-loop containing nucleotide triphosphate hydrolases"/>
    <property type="match status" value="2"/>
</dbReference>
<evidence type="ECO:0000313" key="13">
    <source>
        <dbReference type="Proteomes" id="UP000546970"/>
    </source>
</evidence>
<feature type="domain" description="DEAD-box RNA helicase Q" evidence="11">
    <location>
        <begin position="21"/>
        <end position="49"/>
    </location>
</feature>
<dbReference type="SUPFAM" id="SSF52540">
    <property type="entry name" value="P-loop containing nucleoside triphosphate hydrolases"/>
    <property type="match status" value="1"/>
</dbReference>
<feature type="compositionally biased region" description="Basic and acidic residues" evidence="8">
    <location>
        <begin position="418"/>
        <end position="431"/>
    </location>
</feature>
<dbReference type="InterPro" id="IPR014001">
    <property type="entry name" value="Helicase_ATP-bd"/>
</dbReference>
<feature type="compositionally biased region" description="Basic and acidic residues" evidence="8">
    <location>
        <begin position="649"/>
        <end position="658"/>
    </location>
</feature>
<evidence type="ECO:0000259" key="10">
    <source>
        <dbReference type="PROSITE" id="PS51194"/>
    </source>
</evidence>
<dbReference type="RefSeq" id="WP_169277071.1">
    <property type="nucleotide sequence ID" value="NZ_JABBCP010000002.1"/>
</dbReference>
<dbReference type="GO" id="GO:0016787">
    <property type="term" value="F:hydrolase activity"/>
    <property type="evidence" value="ECO:0007669"/>
    <property type="project" value="UniProtKB-KW"/>
</dbReference>
<keyword evidence="13" id="KW-1185">Reference proteome</keyword>
<dbReference type="InterPro" id="IPR027417">
    <property type="entry name" value="P-loop_NTPase"/>
</dbReference>
<organism evidence="12 13">
    <name type="scientific">Collinsella acetigenes</name>
    <dbReference type="NCBI Taxonomy" id="2713419"/>
    <lineage>
        <taxon>Bacteria</taxon>
        <taxon>Bacillati</taxon>
        <taxon>Actinomycetota</taxon>
        <taxon>Coriobacteriia</taxon>
        <taxon>Coriobacteriales</taxon>
        <taxon>Coriobacteriaceae</taxon>
        <taxon>Collinsella</taxon>
    </lineage>
</organism>
<name>A0A7X9UBD3_9ACTN</name>
<feature type="compositionally biased region" description="Basic residues" evidence="8">
    <location>
        <begin position="558"/>
        <end position="567"/>
    </location>
</feature>
<evidence type="ECO:0000259" key="11">
    <source>
        <dbReference type="PROSITE" id="PS51195"/>
    </source>
</evidence>
<protein>
    <submittedName>
        <fullName evidence="12">DEAD/DEAH box helicase</fullName>
    </submittedName>
</protein>
<evidence type="ECO:0000256" key="5">
    <source>
        <dbReference type="ARBA" id="ARBA00038437"/>
    </source>
</evidence>
<feature type="compositionally biased region" description="Basic and acidic residues" evidence="8">
    <location>
        <begin position="497"/>
        <end position="557"/>
    </location>
</feature>
<dbReference type="Proteomes" id="UP000546970">
    <property type="component" value="Unassembled WGS sequence"/>
</dbReference>
<dbReference type="Pfam" id="PF00271">
    <property type="entry name" value="Helicase_C"/>
    <property type="match status" value="1"/>
</dbReference>